<evidence type="ECO:0000313" key="1">
    <source>
        <dbReference type="EMBL" id="HAB2269536.1"/>
    </source>
</evidence>
<reference evidence="1" key="2">
    <citation type="submission" date="2019-10" db="EMBL/GenBank/DDBJ databases">
        <authorList>
            <consortium name="NCBI Pathogen Detection Project"/>
        </authorList>
    </citation>
    <scope>NUCLEOTIDE SEQUENCE</scope>
    <source>
        <strain evidence="1">Salmonella enterica</strain>
    </source>
</reference>
<protein>
    <submittedName>
        <fullName evidence="1">Uncharacterized protein</fullName>
    </submittedName>
</protein>
<gene>
    <name evidence="1" type="ORF">GB338_00665</name>
</gene>
<sequence length="82" mass="9333">MLKLGSFTFTNVHVTEDIVNDNHATIICDLLFEDEVMLERVIVGSKFWKDFRDAVKLAGEVHKVGAVNLQLLKLLLISNKDY</sequence>
<reference evidence="1" key="1">
    <citation type="journal article" date="2018" name="Genome Biol.">
        <title>SKESA: strategic k-mer extension for scrupulous assemblies.</title>
        <authorList>
            <person name="Souvorov A."/>
            <person name="Agarwala R."/>
            <person name="Lipman D.J."/>
        </authorList>
    </citation>
    <scope>NUCLEOTIDE SEQUENCE</scope>
    <source>
        <strain evidence="1">Salmonella enterica</strain>
    </source>
</reference>
<accession>A0A3U4W991</accession>
<organism evidence="1">
    <name type="scientific">Salmonella enterica I</name>
    <dbReference type="NCBI Taxonomy" id="59201"/>
    <lineage>
        <taxon>Bacteria</taxon>
        <taxon>Pseudomonadati</taxon>
        <taxon>Pseudomonadota</taxon>
        <taxon>Gammaproteobacteria</taxon>
        <taxon>Enterobacterales</taxon>
        <taxon>Enterobacteriaceae</taxon>
        <taxon>Salmonella</taxon>
    </lineage>
</organism>
<dbReference type="AlphaFoldDB" id="A0A3U4W991"/>
<proteinExistence type="predicted"/>
<dbReference type="EMBL" id="DAAGAO010000001">
    <property type="protein sequence ID" value="HAB2269536.1"/>
    <property type="molecule type" value="Genomic_DNA"/>
</dbReference>
<comment type="caution">
    <text evidence="1">The sequence shown here is derived from an EMBL/GenBank/DDBJ whole genome shotgun (WGS) entry which is preliminary data.</text>
</comment>
<dbReference type="RefSeq" id="WP_051129335.1">
    <property type="nucleotide sequence ID" value="NZ_CP033384.2"/>
</dbReference>
<name>A0A3U4W991_SALET</name>